<keyword evidence="2" id="KW-1185">Reference proteome</keyword>
<dbReference type="EMBL" id="DS113199">
    <property type="protein sequence ID" value="EAY20270.1"/>
    <property type="molecule type" value="Genomic_DNA"/>
</dbReference>
<dbReference type="Proteomes" id="UP000001542">
    <property type="component" value="Unassembled WGS sequence"/>
</dbReference>
<organism evidence="1 2">
    <name type="scientific">Trichomonas vaginalis (strain ATCC PRA-98 / G3)</name>
    <dbReference type="NCBI Taxonomy" id="412133"/>
    <lineage>
        <taxon>Eukaryota</taxon>
        <taxon>Metamonada</taxon>
        <taxon>Parabasalia</taxon>
        <taxon>Trichomonadida</taxon>
        <taxon>Trichomonadidae</taxon>
        <taxon>Trichomonas</taxon>
    </lineage>
</organism>
<proteinExistence type="predicted"/>
<dbReference type="KEGG" id="tva:5465809"/>
<reference evidence="1" key="1">
    <citation type="submission" date="2006-10" db="EMBL/GenBank/DDBJ databases">
        <authorList>
            <person name="Amadeo P."/>
            <person name="Zhao Q."/>
            <person name="Wortman J."/>
            <person name="Fraser-Liggett C."/>
            <person name="Carlton J."/>
        </authorList>
    </citation>
    <scope>NUCLEOTIDE SEQUENCE</scope>
    <source>
        <strain evidence="1">G3</strain>
    </source>
</reference>
<dbReference type="InParanoid" id="A2DGW0"/>
<sequence length="171" mass="19708">MLPNEGTLIQNIEKNVAEILAACKDDPAKTEIARVNFELLITVIKKFEKGPRYYNAILEDQDAAQNNQMQSSFQMPVEKKGEPDAIKYPVIAELEKIYHKKLTTKELQALGSSLSKLQGLKLNRDTKRNKIKLLKWFSTHWQIVHSKIYEFGLNDRSKWDTPKTNPENPPQ</sequence>
<evidence type="ECO:0000313" key="1">
    <source>
        <dbReference type="EMBL" id="EAY20270.1"/>
    </source>
</evidence>
<dbReference type="SMR" id="A2DGW0"/>
<dbReference type="VEuPathDB" id="TrichDB:TVAGG3_0318900"/>
<gene>
    <name evidence="1" type="ORF">TVAG_192460</name>
</gene>
<name>A2DGW0_TRIV3</name>
<protein>
    <submittedName>
        <fullName evidence="1">Uncharacterized protein</fullName>
    </submittedName>
</protein>
<dbReference type="RefSeq" id="XP_001581256.1">
    <property type="nucleotide sequence ID" value="XM_001581206.1"/>
</dbReference>
<dbReference type="AlphaFoldDB" id="A2DGW0"/>
<evidence type="ECO:0000313" key="2">
    <source>
        <dbReference type="Proteomes" id="UP000001542"/>
    </source>
</evidence>
<dbReference type="VEuPathDB" id="TrichDB:TVAG_192460"/>
<reference evidence="1" key="2">
    <citation type="journal article" date="2007" name="Science">
        <title>Draft genome sequence of the sexually transmitted pathogen Trichomonas vaginalis.</title>
        <authorList>
            <person name="Carlton J.M."/>
            <person name="Hirt R.P."/>
            <person name="Silva J.C."/>
            <person name="Delcher A.L."/>
            <person name="Schatz M."/>
            <person name="Zhao Q."/>
            <person name="Wortman J.R."/>
            <person name="Bidwell S.L."/>
            <person name="Alsmark U.C.M."/>
            <person name="Besteiro S."/>
            <person name="Sicheritz-Ponten T."/>
            <person name="Noel C.J."/>
            <person name="Dacks J.B."/>
            <person name="Foster P.G."/>
            <person name="Simillion C."/>
            <person name="Van de Peer Y."/>
            <person name="Miranda-Saavedra D."/>
            <person name="Barton G.J."/>
            <person name="Westrop G.D."/>
            <person name="Mueller S."/>
            <person name="Dessi D."/>
            <person name="Fiori P.L."/>
            <person name="Ren Q."/>
            <person name="Paulsen I."/>
            <person name="Zhang H."/>
            <person name="Bastida-Corcuera F.D."/>
            <person name="Simoes-Barbosa A."/>
            <person name="Brown M.T."/>
            <person name="Hayes R.D."/>
            <person name="Mukherjee M."/>
            <person name="Okumura C.Y."/>
            <person name="Schneider R."/>
            <person name="Smith A.J."/>
            <person name="Vanacova S."/>
            <person name="Villalvazo M."/>
            <person name="Haas B.J."/>
            <person name="Pertea M."/>
            <person name="Feldblyum T.V."/>
            <person name="Utterback T.R."/>
            <person name="Shu C.L."/>
            <person name="Osoegawa K."/>
            <person name="de Jong P.J."/>
            <person name="Hrdy I."/>
            <person name="Horvathova L."/>
            <person name="Zubacova Z."/>
            <person name="Dolezal P."/>
            <person name="Malik S.B."/>
            <person name="Logsdon J.M. Jr."/>
            <person name="Henze K."/>
            <person name="Gupta A."/>
            <person name="Wang C.C."/>
            <person name="Dunne R.L."/>
            <person name="Upcroft J.A."/>
            <person name="Upcroft P."/>
            <person name="White O."/>
            <person name="Salzberg S.L."/>
            <person name="Tang P."/>
            <person name="Chiu C.-H."/>
            <person name="Lee Y.-S."/>
            <person name="Embley T.M."/>
            <person name="Coombs G.H."/>
            <person name="Mottram J.C."/>
            <person name="Tachezy J."/>
            <person name="Fraser-Liggett C.M."/>
            <person name="Johnson P.J."/>
        </authorList>
    </citation>
    <scope>NUCLEOTIDE SEQUENCE [LARGE SCALE GENOMIC DNA]</scope>
    <source>
        <strain evidence="1">G3</strain>
    </source>
</reference>
<accession>A2DGW0</accession>